<sequence length="325" mass="37835">MSLRKRKKYKNCHGRSNDNAIRVDALNAELYRLHQGLISFATNKYANTINQQIKLLEKPFLKDEETKDIFQTGLTPWIVAHVPCLENHQTIFQSYYRKNKSKMSPSARNMLAKWSNISPSVYEVVSIDRPMKHFVLIKDVMTENAFYIPFQNANEFMEGSLLIGVVIPFANHHNFFFTMIKLFHRDTAAYRDLLQEYTKRGYGLTKQFPEFLARALTNMLDEVHWKKPEHEEVARLFVEHMVNRNMDDKLIVDGISLWQTYCRTKNPPLKKIAPYAAALDYYVQKNVAEKISLNQVQLAKEYGTSPAMISTIFRRLSGELADKAE</sequence>
<dbReference type="Proteomes" id="UP001228376">
    <property type="component" value="Unassembled WGS sequence"/>
</dbReference>
<dbReference type="EMBL" id="JAROCA020000001">
    <property type="protein sequence ID" value="MDY0404712.1"/>
    <property type="molecule type" value="Genomic_DNA"/>
</dbReference>
<proteinExistence type="predicted"/>
<evidence type="ECO:0000313" key="1">
    <source>
        <dbReference type="EMBL" id="MDY0404712.1"/>
    </source>
</evidence>
<evidence type="ECO:0008006" key="3">
    <source>
        <dbReference type="Google" id="ProtNLM"/>
    </source>
</evidence>
<keyword evidence="2" id="KW-1185">Reference proteome</keyword>
<gene>
    <name evidence="1" type="ORF">P5G51_004215</name>
</gene>
<protein>
    <recommendedName>
        <fullName evidence="3">HTH psq-type domain-containing protein</fullName>
    </recommendedName>
</protein>
<name>A0ABU5CFR7_9BACI</name>
<comment type="caution">
    <text evidence="1">The sequence shown here is derived from an EMBL/GenBank/DDBJ whole genome shotgun (WGS) entry which is preliminary data.</text>
</comment>
<reference evidence="1 2" key="1">
    <citation type="submission" date="2023-10" db="EMBL/GenBank/DDBJ databases">
        <title>179-bfca-hs.</title>
        <authorList>
            <person name="Miliotis G."/>
            <person name="Sengupta P."/>
            <person name="Hameed A."/>
            <person name="Chuvochina M."/>
            <person name="Mcdonagh F."/>
            <person name="Simpson A.C."/>
            <person name="Singh N.K."/>
            <person name="Rekha P.D."/>
            <person name="Raman K."/>
            <person name="Hugenholtz P."/>
            <person name="Venkateswaran K."/>
        </authorList>
    </citation>
    <scope>NUCLEOTIDE SEQUENCE [LARGE SCALE GENOMIC DNA]</scope>
    <source>
        <strain evidence="1 2">179-BFC-A-HS</strain>
    </source>
</reference>
<evidence type="ECO:0000313" key="2">
    <source>
        <dbReference type="Proteomes" id="UP001228376"/>
    </source>
</evidence>
<organism evidence="1 2">
    <name type="scientific">Tigheibacillus jepli</name>
    <dbReference type="NCBI Taxonomy" id="3035914"/>
    <lineage>
        <taxon>Bacteria</taxon>
        <taxon>Bacillati</taxon>
        <taxon>Bacillota</taxon>
        <taxon>Bacilli</taxon>
        <taxon>Bacillales</taxon>
        <taxon>Bacillaceae</taxon>
        <taxon>Tigheibacillus</taxon>
    </lineage>
</organism>
<accession>A0ABU5CFR7</accession>